<proteinExistence type="predicted"/>
<dbReference type="EMBL" id="QHCT01000028">
    <property type="protein sequence ID" value="RHX83410.1"/>
    <property type="molecule type" value="Genomic_DNA"/>
</dbReference>
<dbReference type="Proteomes" id="UP000265798">
    <property type="component" value="Unassembled WGS sequence"/>
</dbReference>
<dbReference type="PROSITE" id="PS51257">
    <property type="entry name" value="PROKAR_LIPOPROTEIN"/>
    <property type="match status" value="1"/>
</dbReference>
<reference evidence="2" key="1">
    <citation type="submission" date="2018-05" db="EMBL/GenBank/DDBJ databases">
        <title>Leptospira yasudae sp. nov. and Leptospira stimsonii sp. nov., two pathogenic species of the genus Leptospira isolated from environmental sources.</title>
        <authorList>
            <person name="Casanovas-Massana A."/>
            <person name="Hamond C."/>
            <person name="Santos L.A."/>
            <person name="Hacker K.P."/>
            <person name="Balassiano I."/>
            <person name="Medeiros M.A."/>
            <person name="Reis M.G."/>
            <person name="Ko A.I."/>
            <person name="Wunder E.A."/>
        </authorList>
    </citation>
    <scope>NUCLEOTIDE SEQUENCE [LARGE SCALE GENOMIC DNA]</scope>
    <source>
        <strain evidence="2">Yale</strain>
    </source>
</reference>
<sequence>MKVSVFKSRDLSRGFSMHSCLRIFIQALVLLLISCNAGRFISPGLRSNMYLAEGVRTNSYLIENRVFVKAIALNQNNFETIKEDSEEVQFGRRGYDK</sequence>
<comment type="caution">
    <text evidence="1">The sequence shown here is derived from an EMBL/GenBank/DDBJ whole genome shotgun (WGS) entry which is preliminary data.</text>
</comment>
<evidence type="ECO:0000313" key="1">
    <source>
        <dbReference type="EMBL" id="RHX83410.1"/>
    </source>
</evidence>
<evidence type="ECO:0008006" key="3">
    <source>
        <dbReference type="Google" id="ProtNLM"/>
    </source>
</evidence>
<organism evidence="1 2">
    <name type="scientific">Leptospira stimsonii</name>
    <dbReference type="NCBI Taxonomy" id="2202203"/>
    <lineage>
        <taxon>Bacteria</taxon>
        <taxon>Pseudomonadati</taxon>
        <taxon>Spirochaetota</taxon>
        <taxon>Spirochaetia</taxon>
        <taxon>Leptospirales</taxon>
        <taxon>Leptospiraceae</taxon>
        <taxon>Leptospira</taxon>
    </lineage>
</organism>
<protein>
    <recommendedName>
        <fullName evidence="3">Lipoprotein</fullName>
    </recommendedName>
</protein>
<dbReference type="AlphaFoldDB" id="A0A396YRC0"/>
<accession>A0A396YRC0</accession>
<evidence type="ECO:0000313" key="2">
    <source>
        <dbReference type="Proteomes" id="UP000265798"/>
    </source>
</evidence>
<name>A0A396YRC0_9LEPT</name>
<gene>
    <name evidence="1" type="ORF">DLM75_23975</name>
</gene>